<accession>W4LT79</accession>
<keyword evidence="2" id="KW-1185">Reference proteome</keyword>
<organism evidence="1 2">
    <name type="scientific">Entotheonella factor</name>
    <dbReference type="NCBI Taxonomy" id="1429438"/>
    <lineage>
        <taxon>Bacteria</taxon>
        <taxon>Pseudomonadati</taxon>
        <taxon>Nitrospinota/Tectimicrobiota group</taxon>
        <taxon>Candidatus Tectimicrobiota</taxon>
        <taxon>Candidatus Entotheonellia</taxon>
        <taxon>Candidatus Entotheonellales</taxon>
        <taxon>Candidatus Entotheonellaceae</taxon>
        <taxon>Candidatus Entotheonella</taxon>
    </lineage>
</organism>
<dbReference type="Proteomes" id="UP000019141">
    <property type="component" value="Unassembled WGS sequence"/>
</dbReference>
<dbReference type="EMBL" id="AZHW01000261">
    <property type="protein sequence ID" value="ETX01183.1"/>
    <property type="molecule type" value="Genomic_DNA"/>
</dbReference>
<protein>
    <submittedName>
        <fullName evidence="1">Uncharacterized protein</fullName>
    </submittedName>
</protein>
<comment type="caution">
    <text evidence="1">The sequence shown here is derived from an EMBL/GenBank/DDBJ whole genome shotgun (WGS) entry which is preliminary data.</text>
</comment>
<evidence type="ECO:0000313" key="1">
    <source>
        <dbReference type="EMBL" id="ETX01183.1"/>
    </source>
</evidence>
<dbReference type="AlphaFoldDB" id="W4LT79"/>
<evidence type="ECO:0000313" key="2">
    <source>
        <dbReference type="Proteomes" id="UP000019141"/>
    </source>
</evidence>
<name>W4LT79_ENTF1</name>
<dbReference type="HOGENOM" id="CLU_2506537_0_0_7"/>
<gene>
    <name evidence="1" type="ORF">ETSY1_08350</name>
</gene>
<dbReference type="Pfam" id="PF13558">
    <property type="entry name" value="SbcC_Walker_B"/>
    <property type="match status" value="1"/>
</dbReference>
<reference evidence="1 2" key="1">
    <citation type="journal article" date="2014" name="Nature">
        <title>An environmental bacterial taxon with a large and distinct metabolic repertoire.</title>
        <authorList>
            <person name="Wilson M.C."/>
            <person name="Mori T."/>
            <person name="Ruckert C."/>
            <person name="Uria A.R."/>
            <person name="Helf M.J."/>
            <person name="Takada K."/>
            <person name="Gernert C."/>
            <person name="Steffens U.A."/>
            <person name="Heycke N."/>
            <person name="Schmitt S."/>
            <person name="Rinke C."/>
            <person name="Helfrich E.J."/>
            <person name="Brachmann A.O."/>
            <person name="Gurgui C."/>
            <person name="Wakimoto T."/>
            <person name="Kracht M."/>
            <person name="Crusemann M."/>
            <person name="Hentschel U."/>
            <person name="Abe I."/>
            <person name="Matsunaga S."/>
            <person name="Kalinowski J."/>
            <person name="Takeyama H."/>
            <person name="Piel J."/>
        </authorList>
    </citation>
    <scope>NUCLEOTIDE SEQUENCE [LARGE SCALE GENOMIC DNA]</scope>
    <source>
        <strain evidence="2">TSY1</strain>
    </source>
</reference>
<proteinExistence type="predicted"/>
<sequence length="85" mass="9813">MQDESNQADTFRFVMIDEVFSRSDHENSRYAMELFKELGLQLLVVTPMTALHVVEPYISACHFVFNDGEGRNSQVENMTLGQLRK</sequence>